<dbReference type="InterPro" id="IPR036249">
    <property type="entry name" value="Thioredoxin-like_sf"/>
</dbReference>
<dbReference type="PANTHER" id="PTHR45184:SF1">
    <property type="entry name" value="DNAJ PROTEIN ERDJ3A"/>
    <property type="match status" value="1"/>
</dbReference>
<dbReference type="OrthoDB" id="445556at2759"/>
<evidence type="ECO:0000256" key="1">
    <source>
        <dbReference type="ARBA" id="ARBA00004163"/>
    </source>
</evidence>
<accession>A0A813H7W6</accession>
<dbReference type="OMA" id="FFISYND"/>
<dbReference type="SMART" id="SM00271">
    <property type="entry name" value="DnaJ"/>
    <property type="match status" value="1"/>
</dbReference>
<dbReference type="Gene3D" id="1.10.287.110">
    <property type="entry name" value="DnaJ domain"/>
    <property type="match status" value="1"/>
</dbReference>
<dbReference type="Gene3D" id="3.40.30.10">
    <property type="entry name" value="Glutaredoxin"/>
    <property type="match status" value="2"/>
</dbReference>
<evidence type="ECO:0000259" key="7">
    <source>
        <dbReference type="PROSITE" id="PS50076"/>
    </source>
</evidence>
<dbReference type="InterPro" id="IPR052842">
    <property type="entry name" value="ER_Co-chaperone"/>
</dbReference>
<evidence type="ECO:0000256" key="2">
    <source>
        <dbReference type="ARBA" id="ARBA00020921"/>
    </source>
</evidence>
<evidence type="ECO:0000313" key="9">
    <source>
        <dbReference type="Proteomes" id="UP000654075"/>
    </source>
</evidence>
<dbReference type="InterPro" id="IPR018253">
    <property type="entry name" value="DnaJ_domain_CS"/>
</dbReference>
<gene>
    <name evidence="8" type="ORF">PGLA1383_LOCUS49620</name>
</gene>
<dbReference type="PROSITE" id="PS00636">
    <property type="entry name" value="DNAJ_1"/>
    <property type="match status" value="1"/>
</dbReference>
<reference evidence="8" key="1">
    <citation type="submission" date="2021-02" db="EMBL/GenBank/DDBJ databases">
        <authorList>
            <person name="Dougan E. K."/>
            <person name="Rhodes N."/>
            <person name="Thang M."/>
            <person name="Chan C."/>
        </authorList>
    </citation>
    <scope>NUCLEOTIDE SEQUENCE</scope>
</reference>
<dbReference type="Proteomes" id="UP000654075">
    <property type="component" value="Unassembled WGS sequence"/>
</dbReference>
<dbReference type="CDD" id="cd06257">
    <property type="entry name" value="DnaJ"/>
    <property type="match status" value="1"/>
</dbReference>
<evidence type="ECO:0000256" key="4">
    <source>
        <dbReference type="ARBA" id="ARBA00035002"/>
    </source>
</evidence>
<dbReference type="CDD" id="cd02961">
    <property type="entry name" value="PDI_a_family"/>
    <property type="match status" value="1"/>
</dbReference>
<dbReference type="Pfam" id="PF00085">
    <property type="entry name" value="Thioredoxin"/>
    <property type="match status" value="1"/>
</dbReference>
<comment type="subcellular location">
    <subcellularLocation>
        <location evidence="1">Endoplasmic reticulum membrane</location>
        <topology evidence="1">Single-pass type IV membrane protein</topology>
    </subcellularLocation>
</comment>
<dbReference type="PROSITE" id="PS50076">
    <property type="entry name" value="DNAJ_2"/>
    <property type="match status" value="1"/>
</dbReference>
<protein>
    <recommendedName>
        <fullName evidence="2">DnaJ homolog subfamily C member 16</fullName>
    </recommendedName>
    <alternativeName>
        <fullName evidence="5">Endoplasmic reticulum DNA J domain-containing protein 8</fullName>
    </alternativeName>
</protein>
<keyword evidence="6" id="KW-0732">Signal</keyword>
<evidence type="ECO:0000313" key="8">
    <source>
        <dbReference type="EMBL" id="CAE8633910.1"/>
    </source>
</evidence>
<dbReference type="InterPro" id="IPR013766">
    <property type="entry name" value="Thioredoxin_domain"/>
</dbReference>
<evidence type="ECO:0000256" key="3">
    <source>
        <dbReference type="ARBA" id="ARBA00023006"/>
    </source>
</evidence>
<dbReference type="SUPFAM" id="SSF46565">
    <property type="entry name" value="Chaperone J-domain"/>
    <property type="match status" value="1"/>
</dbReference>
<dbReference type="InterPro" id="IPR036869">
    <property type="entry name" value="J_dom_sf"/>
</dbReference>
<keyword evidence="3" id="KW-0072">Autophagy</keyword>
<feature type="domain" description="J" evidence="7">
    <location>
        <begin position="35"/>
        <end position="105"/>
    </location>
</feature>
<proteinExistence type="predicted"/>
<dbReference type="PANTHER" id="PTHR45184">
    <property type="entry name" value="DNAJ PROTEIN ERDJ3A"/>
    <property type="match status" value="1"/>
</dbReference>
<comment type="function">
    <text evidence="4">Plays an important role in regulating the size of autophagosomes during the formation process.</text>
</comment>
<dbReference type="GO" id="GO:0006914">
    <property type="term" value="P:autophagy"/>
    <property type="evidence" value="ECO:0007669"/>
    <property type="project" value="UniProtKB-KW"/>
</dbReference>
<dbReference type="GO" id="GO:0005789">
    <property type="term" value="C:endoplasmic reticulum membrane"/>
    <property type="evidence" value="ECO:0007669"/>
    <property type="project" value="UniProtKB-SubCell"/>
</dbReference>
<feature type="signal peptide" evidence="6">
    <location>
        <begin position="1"/>
        <end position="28"/>
    </location>
</feature>
<dbReference type="AlphaFoldDB" id="A0A813H7W6"/>
<evidence type="ECO:0000256" key="6">
    <source>
        <dbReference type="SAM" id="SignalP"/>
    </source>
</evidence>
<evidence type="ECO:0000256" key="5">
    <source>
        <dbReference type="ARBA" id="ARBA00035043"/>
    </source>
</evidence>
<dbReference type="PRINTS" id="PR00625">
    <property type="entry name" value="JDOMAIN"/>
</dbReference>
<dbReference type="EMBL" id="CAJNNV010030852">
    <property type="protein sequence ID" value="CAE8633910.1"/>
    <property type="molecule type" value="Genomic_DNA"/>
</dbReference>
<feature type="chain" id="PRO_5032647530" description="DnaJ homolog subfamily C member 16" evidence="6">
    <location>
        <begin position="29"/>
        <end position="520"/>
    </location>
</feature>
<dbReference type="InterPro" id="IPR001623">
    <property type="entry name" value="DnaJ_domain"/>
</dbReference>
<name>A0A813H7W6_POLGL</name>
<dbReference type="SUPFAM" id="SSF52833">
    <property type="entry name" value="Thioredoxin-like"/>
    <property type="match status" value="1"/>
</dbReference>
<dbReference type="Pfam" id="PF00226">
    <property type="entry name" value="DnaJ"/>
    <property type="match status" value="1"/>
</dbReference>
<keyword evidence="9" id="KW-1185">Reference proteome</keyword>
<organism evidence="8 9">
    <name type="scientific">Polarella glacialis</name>
    <name type="common">Dinoflagellate</name>
    <dbReference type="NCBI Taxonomy" id="89957"/>
    <lineage>
        <taxon>Eukaryota</taxon>
        <taxon>Sar</taxon>
        <taxon>Alveolata</taxon>
        <taxon>Dinophyceae</taxon>
        <taxon>Suessiales</taxon>
        <taxon>Suessiaceae</taxon>
        <taxon>Polarella</taxon>
    </lineage>
</organism>
<comment type="caution">
    <text evidence="8">The sequence shown here is derived from an EMBL/GenBank/DDBJ whole genome shotgun (WGS) entry which is preliminary data.</text>
</comment>
<sequence length="520" mass="58369">MALRLLGLAPTAMRALLVLLVLAPLCAARPRKGKDYYAILGVPDHTSDKVVLKKAYREKSLEFHPDKCVSTGSSTEECQAKFIEVSTAHEVLSDPEKKQIYDRDGEEGLKEGGNGGGKTGEEAKQMFRQFFGREPDGNVRIVNRGGQMMFMEEGEPGSQENIYDDSNATELTSDIYKAYVNERIEPWVIQFYKPNNDESVEIHDEYVKFADTFKAFLNVAVVNCRKQRDICSGASINDFPAFRWFPAEKDSPPEVFDEGTPSAKTLGKWANKLMPDHTTILEDKRQLRQWLDNQKLPTAVLFTDKSSAPPMWKALSREFNGRAALAVVLRCDKVGVFKTPLQREYDVKIPQIVKLDPVDEIGKVAEKFESAMRKDILNLWLIKIIAVGRKAGPAASFREWTKERLEAGDCGSGDSQFCFLWLKAGADPAVEDATRQLAQKYRTDPIKLMWVNIDVSFGLLEAFGIPEAEASDFFVAFRPKRSRFKVHTGPLRFAELDAFVDGVINGGPLEAKLKVPKIEL</sequence>